<dbReference type="AlphaFoldDB" id="A0AA38Q8P4"/>
<keyword evidence="1" id="KW-0732">Signal</keyword>
<evidence type="ECO:0000313" key="3">
    <source>
        <dbReference type="Proteomes" id="UP001163850"/>
    </source>
</evidence>
<dbReference type="PANTHER" id="PTHR38705">
    <property type="entry name" value="PROTEIN RDS1"/>
    <property type="match status" value="1"/>
</dbReference>
<reference evidence="2" key="1">
    <citation type="submission" date="2022-08" db="EMBL/GenBank/DDBJ databases">
        <authorList>
            <consortium name="DOE Joint Genome Institute"/>
            <person name="Min B."/>
            <person name="Riley R."/>
            <person name="Sierra-Patev S."/>
            <person name="Naranjo-Ortiz M."/>
            <person name="Looney B."/>
            <person name="Konkel Z."/>
            <person name="Slot J.C."/>
            <person name="Sakamoto Y."/>
            <person name="Steenwyk J.L."/>
            <person name="Rokas A."/>
            <person name="Carro J."/>
            <person name="Camarero S."/>
            <person name="Ferreira P."/>
            <person name="Molpeceres G."/>
            <person name="Ruiz-Duenas F.J."/>
            <person name="Serrano A."/>
            <person name="Henrissat B."/>
            <person name="Drula E."/>
            <person name="Hughes K.W."/>
            <person name="Mata J.L."/>
            <person name="Ishikawa N.K."/>
            <person name="Vargas-Isla R."/>
            <person name="Ushijima S."/>
            <person name="Smith C.A."/>
            <person name="Ahrendt S."/>
            <person name="Andreopoulos W."/>
            <person name="He G."/>
            <person name="Labutti K."/>
            <person name="Lipzen A."/>
            <person name="Ng V."/>
            <person name="Sandor L."/>
            <person name="Barry K."/>
            <person name="Martinez A.T."/>
            <person name="Xiao Y."/>
            <person name="Gibbons J.G."/>
            <person name="Terashima K."/>
            <person name="Hibbett D.S."/>
            <person name="Grigoriev I.V."/>
        </authorList>
    </citation>
    <scope>NUCLEOTIDE SEQUENCE</scope>
    <source>
        <strain evidence="2">TFB7829</strain>
    </source>
</reference>
<evidence type="ECO:0000313" key="2">
    <source>
        <dbReference type="EMBL" id="KAJ3989496.1"/>
    </source>
</evidence>
<name>A0AA38Q8P4_9AGAR</name>
<protein>
    <submittedName>
        <fullName evidence="2">Ferritin-like domain-containing protein</fullName>
    </submittedName>
</protein>
<proteinExistence type="predicted"/>
<dbReference type="PANTHER" id="PTHR38705:SF1">
    <property type="entry name" value="PROTEIN RDS1"/>
    <property type="match status" value="1"/>
</dbReference>
<dbReference type="EMBL" id="MU801897">
    <property type="protein sequence ID" value="KAJ3989496.1"/>
    <property type="molecule type" value="Genomic_DNA"/>
</dbReference>
<sequence>MTRQIFPILTLLVLQLFLTNLIAADSLSTGETGSGRSSQVENLLYHHSFGSFATRFIEEDIQILNCALYIEHLESALYSEGLSRFSVQNFVDAGLEPWMYGRLQQILEHEETHVNYLRTAVANAGGHPIGRCAYSFPYDDPMSFVELASKFETIGTAAYHGASAMLTDEQYVSASGAILGIEARHSGWIDSSVRKVSAWSGAFGVPLNCGQMLTLVSPYIESCPSKDLEISPLPKPYPPLTISNLSRPNELASLSFTIPKNSTSSSSLSAIFLTSNAGVLTVPVDLQDEQKPIQVRIPEKVRGDAFVIIVNNAKDVLDESIFAGPALMRLDFDSADRLE</sequence>
<gene>
    <name evidence="2" type="ORF">F5890DRAFT_1485381</name>
</gene>
<dbReference type="InterPro" id="IPR009078">
    <property type="entry name" value="Ferritin-like_SF"/>
</dbReference>
<evidence type="ECO:0000256" key="1">
    <source>
        <dbReference type="SAM" id="SignalP"/>
    </source>
</evidence>
<dbReference type="InterPro" id="IPR039254">
    <property type="entry name" value="Rds1"/>
</dbReference>
<feature type="chain" id="PRO_5041339496" evidence="1">
    <location>
        <begin position="25"/>
        <end position="339"/>
    </location>
</feature>
<organism evidence="2 3">
    <name type="scientific">Lentinula detonsa</name>
    <dbReference type="NCBI Taxonomy" id="2804962"/>
    <lineage>
        <taxon>Eukaryota</taxon>
        <taxon>Fungi</taxon>
        <taxon>Dikarya</taxon>
        <taxon>Basidiomycota</taxon>
        <taxon>Agaricomycotina</taxon>
        <taxon>Agaricomycetes</taxon>
        <taxon>Agaricomycetidae</taxon>
        <taxon>Agaricales</taxon>
        <taxon>Marasmiineae</taxon>
        <taxon>Omphalotaceae</taxon>
        <taxon>Lentinula</taxon>
    </lineage>
</organism>
<dbReference type="SUPFAM" id="SSF47240">
    <property type="entry name" value="Ferritin-like"/>
    <property type="match status" value="1"/>
</dbReference>
<dbReference type="Pfam" id="PF13668">
    <property type="entry name" value="Ferritin_2"/>
    <property type="match status" value="1"/>
</dbReference>
<comment type="caution">
    <text evidence="2">The sequence shown here is derived from an EMBL/GenBank/DDBJ whole genome shotgun (WGS) entry which is preliminary data.</text>
</comment>
<accession>A0AA38Q8P4</accession>
<dbReference type="Proteomes" id="UP001163850">
    <property type="component" value="Unassembled WGS sequence"/>
</dbReference>
<feature type="signal peptide" evidence="1">
    <location>
        <begin position="1"/>
        <end position="24"/>
    </location>
</feature>